<dbReference type="SUPFAM" id="SSF52833">
    <property type="entry name" value="Thioredoxin-like"/>
    <property type="match status" value="1"/>
</dbReference>
<dbReference type="PANTHER" id="PTHR13887">
    <property type="entry name" value="GLUTATHIONE S-TRANSFERASE KAPPA"/>
    <property type="match status" value="1"/>
</dbReference>
<evidence type="ECO:0000259" key="1">
    <source>
        <dbReference type="Pfam" id="PF01323"/>
    </source>
</evidence>
<gene>
    <name evidence="2" type="ORF">D3874_10130</name>
</gene>
<dbReference type="AlphaFoldDB" id="A0A418WBG0"/>
<proteinExistence type="predicted"/>
<feature type="domain" description="DSBA-like thioredoxin" evidence="1">
    <location>
        <begin position="6"/>
        <end position="204"/>
    </location>
</feature>
<name>A0A418WBG0_9PROT</name>
<evidence type="ECO:0000313" key="3">
    <source>
        <dbReference type="Proteomes" id="UP000284605"/>
    </source>
</evidence>
<reference evidence="2 3" key="1">
    <citation type="submission" date="2018-09" db="EMBL/GenBank/DDBJ databases">
        <authorList>
            <person name="Zhu H."/>
        </authorList>
    </citation>
    <scope>NUCLEOTIDE SEQUENCE [LARGE SCALE GENOMIC DNA]</scope>
    <source>
        <strain evidence="2 3">K1W22B-8</strain>
    </source>
</reference>
<evidence type="ECO:0000313" key="2">
    <source>
        <dbReference type="EMBL" id="RJF87339.1"/>
    </source>
</evidence>
<dbReference type="InterPro" id="IPR036249">
    <property type="entry name" value="Thioredoxin-like_sf"/>
</dbReference>
<dbReference type="RefSeq" id="WP_119777981.1">
    <property type="nucleotide sequence ID" value="NZ_QYUK01000011.1"/>
</dbReference>
<dbReference type="EMBL" id="QYUK01000011">
    <property type="protein sequence ID" value="RJF87339.1"/>
    <property type="molecule type" value="Genomic_DNA"/>
</dbReference>
<organism evidence="2 3">
    <name type="scientific">Oleomonas cavernae</name>
    <dbReference type="NCBI Taxonomy" id="2320859"/>
    <lineage>
        <taxon>Bacteria</taxon>
        <taxon>Pseudomonadati</taxon>
        <taxon>Pseudomonadota</taxon>
        <taxon>Alphaproteobacteria</taxon>
        <taxon>Acetobacterales</taxon>
        <taxon>Acetobacteraceae</taxon>
        <taxon>Oleomonas</taxon>
    </lineage>
</organism>
<dbReference type="CDD" id="cd03024">
    <property type="entry name" value="DsbA_FrnE"/>
    <property type="match status" value="1"/>
</dbReference>
<dbReference type="PANTHER" id="PTHR13887:SF41">
    <property type="entry name" value="THIOREDOXIN SUPERFAMILY PROTEIN"/>
    <property type="match status" value="1"/>
</dbReference>
<dbReference type="OrthoDB" id="9799122at2"/>
<accession>A0A418WBG0</accession>
<dbReference type="InterPro" id="IPR001853">
    <property type="entry name" value="DSBA-like_thioredoxin_dom"/>
</dbReference>
<dbReference type="GO" id="GO:0016491">
    <property type="term" value="F:oxidoreductase activity"/>
    <property type="evidence" value="ECO:0007669"/>
    <property type="project" value="InterPro"/>
</dbReference>
<comment type="caution">
    <text evidence="2">The sequence shown here is derived from an EMBL/GenBank/DDBJ whole genome shotgun (WGS) entry which is preliminary data.</text>
</comment>
<protein>
    <submittedName>
        <fullName evidence="2">DsbA family oxidoreductase</fullName>
    </submittedName>
</protein>
<dbReference type="Gene3D" id="3.40.30.10">
    <property type="entry name" value="Glutaredoxin"/>
    <property type="match status" value="1"/>
</dbReference>
<dbReference type="Pfam" id="PF01323">
    <property type="entry name" value="DSBA"/>
    <property type="match status" value="1"/>
</dbReference>
<sequence>MTDIRIEIVSDMVCPWCWVGKRRLDRAMAERPDLEVERVWRAYMLNPDMPPQGVPRDAYLGAKFGAEKLGRLHEPLVAIGGDEGIPFDFQAIAKMPSSLNAHRLVRWARTAGVQAPLVEDLFDRYFARGEDIGDPAVLVEAAGAAGMDTTIVAELLAGDGDVELVRKEDTLARQIGIQGVPTFIINGKWAVVGAEPTEHWRQLLARVAAGEDLAAGE</sequence>
<dbReference type="Proteomes" id="UP000284605">
    <property type="component" value="Unassembled WGS sequence"/>
</dbReference>
<keyword evidence="3" id="KW-1185">Reference proteome</keyword>